<sequence>MMLYIVWKRLKYIQSDNKIHGPTYLL</sequence>
<keyword evidence="2" id="KW-1185">Reference proteome</keyword>
<name>A0A9P0M4G9_ACAOB</name>
<organism evidence="1 2">
    <name type="scientific">Acanthoscelides obtectus</name>
    <name type="common">Bean weevil</name>
    <name type="synonym">Bruchus obtectus</name>
    <dbReference type="NCBI Taxonomy" id="200917"/>
    <lineage>
        <taxon>Eukaryota</taxon>
        <taxon>Metazoa</taxon>
        <taxon>Ecdysozoa</taxon>
        <taxon>Arthropoda</taxon>
        <taxon>Hexapoda</taxon>
        <taxon>Insecta</taxon>
        <taxon>Pterygota</taxon>
        <taxon>Neoptera</taxon>
        <taxon>Endopterygota</taxon>
        <taxon>Coleoptera</taxon>
        <taxon>Polyphaga</taxon>
        <taxon>Cucujiformia</taxon>
        <taxon>Chrysomeloidea</taxon>
        <taxon>Chrysomelidae</taxon>
        <taxon>Bruchinae</taxon>
        <taxon>Bruchini</taxon>
        <taxon>Acanthoscelides</taxon>
    </lineage>
</organism>
<evidence type="ECO:0000313" key="2">
    <source>
        <dbReference type="Proteomes" id="UP001152888"/>
    </source>
</evidence>
<protein>
    <submittedName>
        <fullName evidence="1">Uncharacterized protein</fullName>
    </submittedName>
</protein>
<dbReference type="EMBL" id="CAKOFQ010007681">
    <property type="protein sequence ID" value="CAH2006319.1"/>
    <property type="molecule type" value="Genomic_DNA"/>
</dbReference>
<evidence type="ECO:0000313" key="1">
    <source>
        <dbReference type="EMBL" id="CAH2006319.1"/>
    </source>
</evidence>
<gene>
    <name evidence="1" type="ORF">ACAOBT_LOCUS29024</name>
</gene>
<dbReference type="Proteomes" id="UP001152888">
    <property type="component" value="Unassembled WGS sequence"/>
</dbReference>
<accession>A0A9P0M4G9</accession>
<dbReference type="AlphaFoldDB" id="A0A9P0M4G9"/>
<proteinExistence type="predicted"/>
<reference evidence="1" key="1">
    <citation type="submission" date="2022-03" db="EMBL/GenBank/DDBJ databases">
        <authorList>
            <person name="Sayadi A."/>
        </authorList>
    </citation>
    <scope>NUCLEOTIDE SEQUENCE</scope>
</reference>
<comment type="caution">
    <text evidence="1">The sequence shown here is derived from an EMBL/GenBank/DDBJ whole genome shotgun (WGS) entry which is preliminary data.</text>
</comment>